<proteinExistence type="predicted"/>
<sequence>MPISNLPAAPIFRPTSGVWSSCSPIDLGCDDTVGILPGWDANVFKFQPIILISWILVGCGGIEIDRSCQLSSIALIVPVEIERDVQPSTKIDPIYVPDPMKLYCII</sequence>
<evidence type="ECO:0000313" key="2">
    <source>
        <dbReference type="Proteomes" id="UP000248329"/>
    </source>
</evidence>
<dbReference type="EMBL" id="PQXF01000020">
    <property type="protein sequence ID" value="PXF60016.1"/>
    <property type="molecule type" value="Genomic_DNA"/>
</dbReference>
<organism evidence="1 2">
    <name type="scientific">Candidatus Methanogaster sp</name>
    <dbReference type="NCBI Taxonomy" id="3386292"/>
    <lineage>
        <taxon>Archaea</taxon>
        <taxon>Methanobacteriati</taxon>
        <taxon>Methanobacteriota</taxon>
        <taxon>Stenosarchaea group</taxon>
        <taxon>Methanomicrobia</taxon>
        <taxon>Methanosarcinales</taxon>
        <taxon>ANME-2 cluster</taxon>
        <taxon>Candidatus Methanogasteraceae</taxon>
        <taxon>Candidatus Methanogaster</taxon>
    </lineage>
</organism>
<protein>
    <submittedName>
        <fullName evidence="1">Uncharacterized protein</fullName>
    </submittedName>
</protein>
<comment type="caution">
    <text evidence="1">The sequence shown here is derived from an EMBL/GenBank/DDBJ whole genome shotgun (WGS) entry which is preliminary data.</text>
</comment>
<evidence type="ECO:0000313" key="1">
    <source>
        <dbReference type="EMBL" id="PXF60016.1"/>
    </source>
</evidence>
<name>A0AC61L253_9EURY</name>
<reference evidence="1" key="1">
    <citation type="submission" date="2018-01" db="EMBL/GenBank/DDBJ databases">
        <authorList>
            <person name="Krukenberg V."/>
        </authorList>
    </citation>
    <scope>NUCLEOTIDE SEQUENCE</scope>
    <source>
        <strain evidence="1">E20ANME2</strain>
    </source>
</reference>
<accession>A0AC61L253</accession>
<dbReference type="Proteomes" id="UP000248329">
    <property type="component" value="Unassembled WGS sequence"/>
</dbReference>
<gene>
    <name evidence="1" type="ORF">C4B59_10345</name>
</gene>